<feature type="binding site" evidence="11">
    <location>
        <position position="165"/>
    </location>
    <ligand>
        <name>ATP</name>
        <dbReference type="ChEBI" id="CHEBI:30616"/>
    </ligand>
</feature>
<evidence type="ECO:0000256" key="9">
    <source>
        <dbReference type="ARBA" id="ARBA00022842"/>
    </source>
</evidence>
<evidence type="ECO:0000256" key="4">
    <source>
        <dbReference type="ARBA" id="ARBA00022679"/>
    </source>
</evidence>
<evidence type="ECO:0000256" key="8">
    <source>
        <dbReference type="ARBA" id="ARBA00022840"/>
    </source>
</evidence>
<feature type="binding site" evidence="11">
    <location>
        <position position="192"/>
    </location>
    <ligand>
        <name>substrate</name>
    </ligand>
</feature>
<keyword evidence="5 11" id="KW-0479">Metal-binding</keyword>
<proteinExistence type="inferred from homology"/>
<dbReference type="GO" id="GO:0016301">
    <property type="term" value="F:kinase activity"/>
    <property type="evidence" value="ECO:0007669"/>
    <property type="project" value="UniProtKB-KW"/>
</dbReference>
<evidence type="ECO:0000256" key="6">
    <source>
        <dbReference type="ARBA" id="ARBA00022741"/>
    </source>
</evidence>
<dbReference type="HAMAP" id="MF_00228">
    <property type="entry name" value="Thz_kinase"/>
    <property type="match status" value="1"/>
</dbReference>
<dbReference type="CDD" id="cd01170">
    <property type="entry name" value="THZ_kinase"/>
    <property type="match status" value="1"/>
</dbReference>
<comment type="catalytic activity">
    <reaction evidence="1 11">
        <text>5-(2-hydroxyethyl)-4-methylthiazole + ATP = 4-methyl-5-(2-phosphooxyethyl)-thiazole + ADP + H(+)</text>
        <dbReference type="Rhea" id="RHEA:24212"/>
        <dbReference type="ChEBI" id="CHEBI:15378"/>
        <dbReference type="ChEBI" id="CHEBI:17957"/>
        <dbReference type="ChEBI" id="CHEBI:30616"/>
        <dbReference type="ChEBI" id="CHEBI:58296"/>
        <dbReference type="ChEBI" id="CHEBI:456216"/>
        <dbReference type="EC" id="2.7.1.50"/>
    </reaction>
</comment>
<accession>A0ABS0Y7R8</accession>
<dbReference type="RefSeq" id="WP_199051619.1">
    <property type="nucleotide sequence ID" value="NZ_JAELXT010000047.1"/>
</dbReference>
<evidence type="ECO:0000256" key="11">
    <source>
        <dbReference type="HAMAP-Rule" id="MF_00228"/>
    </source>
</evidence>
<evidence type="ECO:0000313" key="13">
    <source>
        <dbReference type="Proteomes" id="UP000620670"/>
    </source>
</evidence>
<comment type="caution">
    <text evidence="11">Lacks conserved residue(s) required for the propagation of feature annotation.</text>
</comment>
<comment type="cofactor">
    <cofactor evidence="2 11">
        <name>Mg(2+)</name>
        <dbReference type="ChEBI" id="CHEBI:18420"/>
    </cofactor>
</comment>
<gene>
    <name evidence="11" type="primary">thiM</name>
    <name evidence="12" type="ORF">JAO75_23405</name>
</gene>
<keyword evidence="6 11" id="KW-0547">Nucleotide-binding</keyword>
<keyword evidence="4 11" id="KW-0808">Transferase</keyword>
<dbReference type="PRINTS" id="PR01099">
    <property type="entry name" value="HYETHTZKNASE"/>
</dbReference>
<evidence type="ECO:0000256" key="7">
    <source>
        <dbReference type="ARBA" id="ARBA00022777"/>
    </source>
</evidence>
<dbReference type="InterPro" id="IPR000417">
    <property type="entry name" value="Hyethyz_kinase"/>
</dbReference>
<dbReference type="Proteomes" id="UP000620670">
    <property type="component" value="Unassembled WGS sequence"/>
</dbReference>
<feature type="binding site" evidence="11">
    <location>
        <position position="132"/>
    </location>
    <ligand>
        <name>ATP</name>
        <dbReference type="ChEBI" id="CHEBI:30616"/>
    </ligand>
</feature>
<keyword evidence="7 11" id="KW-0418">Kinase</keyword>
<name>A0ABS0Y7R8_9HYPH</name>
<dbReference type="InterPro" id="IPR029056">
    <property type="entry name" value="Ribokinase-like"/>
</dbReference>
<dbReference type="Pfam" id="PF02110">
    <property type="entry name" value="HK"/>
    <property type="match status" value="1"/>
</dbReference>
<sequence>MTSAPASSRDTIDLPELAGSLLERLRAERNRVHAITNAAAQTFTANLLLAAGGIPSLTVAPEEVTSFTSRSSALLVNLGTLNRNRREAIPQAIATARDHAKPWVLDPVFVEVSPPRLEFAHSCLAGEPCVLRCNASEFAAIAGEDATPGSVQTFANSHGTVVALTGAVDLVTDGTRLIRIESGHPLMGYVTAMGCAGTALVAAFTALHDNALEATAAALLVVGIAGEIAACGANGPGMFQPAFLDALFNLNPATLVVHGKIS</sequence>
<reference evidence="13" key="1">
    <citation type="submission" date="2020-12" db="EMBL/GenBank/DDBJ databases">
        <title>Hymenobacter sp.</title>
        <authorList>
            <person name="Kim M.K."/>
        </authorList>
    </citation>
    <scope>NUCLEOTIDE SEQUENCE [LARGE SCALE GENOMIC DNA]</scope>
    <source>
        <strain evidence="13">BT325</strain>
    </source>
</reference>
<comment type="function">
    <text evidence="11">Catalyzes the phosphorylation of the hydroxyl group of 4-methyl-5-beta-hydroxyethylthiazole (THZ).</text>
</comment>
<comment type="caution">
    <text evidence="12">The sequence shown here is derived from an EMBL/GenBank/DDBJ whole genome shotgun (WGS) entry which is preliminary data.</text>
</comment>
<dbReference type="EC" id="2.7.1.50" evidence="11"/>
<comment type="pathway">
    <text evidence="3 11">Cofactor biosynthesis; thiamine diphosphate biosynthesis; 4-methyl-5-(2-phosphoethyl)-thiazole from 5-(2-hydroxyethyl)-4-methylthiazole: step 1/1.</text>
</comment>
<evidence type="ECO:0000256" key="1">
    <source>
        <dbReference type="ARBA" id="ARBA00001771"/>
    </source>
</evidence>
<dbReference type="SUPFAM" id="SSF53613">
    <property type="entry name" value="Ribokinase-like"/>
    <property type="match status" value="1"/>
</dbReference>
<keyword evidence="8 11" id="KW-0067">ATP-binding</keyword>
<keyword evidence="13" id="KW-1185">Reference proteome</keyword>
<evidence type="ECO:0000256" key="5">
    <source>
        <dbReference type="ARBA" id="ARBA00022723"/>
    </source>
</evidence>
<dbReference type="EMBL" id="JAELXT010000047">
    <property type="protein sequence ID" value="MBJ6128347.1"/>
    <property type="molecule type" value="Genomic_DNA"/>
</dbReference>
<evidence type="ECO:0000256" key="10">
    <source>
        <dbReference type="ARBA" id="ARBA00022977"/>
    </source>
</evidence>
<dbReference type="PIRSF" id="PIRSF000513">
    <property type="entry name" value="Thz_kinase"/>
    <property type="match status" value="1"/>
</dbReference>
<keyword evidence="10 11" id="KW-0784">Thiamine biosynthesis</keyword>
<evidence type="ECO:0000313" key="12">
    <source>
        <dbReference type="EMBL" id="MBJ6128347.1"/>
    </source>
</evidence>
<evidence type="ECO:0000256" key="3">
    <source>
        <dbReference type="ARBA" id="ARBA00004868"/>
    </source>
</evidence>
<protein>
    <recommendedName>
        <fullName evidence="11">Hydroxyethylthiazole kinase</fullName>
        <ecNumber evidence="11">2.7.1.50</ecNumber>
    </recommendedName>
    <alternativeName>
        <fullName evidence="11">4-methyl-5-beta-hydroxyethylthiazole kinase</fullName>
        <shortName evidence="11">TH kinase</shortName>
        <shortName evidence="11">Thz kinase</shortName>
    </alternativeName>
</protein>
<evidence type="ECO:0000256" key="2">
    <source>
        <dbReference type="ARBA" id="ARBA00001946"/>
    </source>
</evidence>
<organism evidence="12 13">
    <name type="scientific">Microvirga splendida</name>
    <dbReference type="NCBI Taxonomy" id="2795727"/>
    <lineage>
        <taxon>Bacteria</taxon>
        <taxon>Pseudomonadati</taxon>
        <taxon>Pseudomonadota</taxon>
        <taxon>Alphaproteobacteria</taxon>
        <taxon>Hyphomicrobiales</taxon>
        <taxon>Methylobacteriaceae</taxon>
        <taxon>Microvirga</taxon>
    </lineage>
</organism>
<keyword evidence="9 11" id="KW-0460">Magnesium</keyword>
<comment type="similarity">
    <text evidence="11">Belongs to the Thz kinase family.</text>
</comment>
<dbReference type="Gene3D" id="3.40.1190.20">
    <property type="match status" value="1"/>
</dbReference>